<evidence type="ECO:0008006" key="4">
    <source>
        <dbReference type="Google" id="ProtNLM"/>
    </source>
</evidence>
<protein>
    <recommendedName>
        <fullName evidence="4">PNPLA domain-containing protein</fullName>
    </recommendedName>
</protein>
<feature type="transmembrane region" description="Helical" evidence="1">
    <location>
        <begin position="226"/>
        <end position="246"/>
    </location>
</feature>
<feature type="transmembrane region" description="Helical" evidence="1">
    <location>
        <begin position="165"/>
        <end position="187"/>
    </location>
</feature>
<keyword evidence="1" id="KW-0812">Transmembrane</keyword>
<feature type="transmembrane region" description="Helical" evidence="1">
    <location>
        <begin position="56"/>
        <end position="79"/>
    </location>
</feature>
<accession>A0ABW3HZE8</accession>
<feature type="transmembrane region" description="Helical" evidence="1">
    <location>
        <begin position="258"/>
        <end position="277"/>
    </location>
</feature>
<feature type="transmembrane region" description="Helical" evidence="1">
    <location>
        <begin position="12"/>
        <end position="36"/>
    </location>
</feature>
<dbReference type="RefSeq" id="WP_377713140.1">
    <property type="nucleotide sequence ID" value="NZ_JBHTJM010000002.1"/>
</dbReference>
<dbReference type="Proteomes" id="UP001596997">
    <property type="component" value="Unassembled WGS sequence"/>
</dbReference>
<feature type="transmembrane region" description="Helical" evidence="1">
    <location>
        <begin position="289"/>
        <end position="309"/>
    </location>
</feature>
<proteinExistence type="predicted"/>
<dbReference type="EMBL" id="JBHTJM010000002">
    <property type="protein sequence ID" value="MFD0962956.1"/>
    <property type="molecule type" value="Genomic_DNA"/>
</dbReference>
<organism evidence="2 3">
    <name type="scientific">Pseudofulvibacter geojedonensis</name>
    <dbReference type="NCBI Taxonomy" id="1123758"/>
    <lineage>
        <taxon>Bacteria</taxon>
        <taxon>Pseudomonadati</taxon>
        <taxon>Bacteroidota</taxon>
        <taxon>Flavobacteriia</taxon>
        <taxon>Flavobacteriales</taxon>
        <taxon>Flavobacteriaceae</taxon>
        <taxon>Pseudofulvibacter</taxon>
    </lineage>
</organism>
<keyword evidence="1" id="KW-1133">Transmembrane helix</keyword>
<feature type="transmembrane region" description="Helical" evidence="1">
    <location>
        <begin position="199"/>
        <end position="220"/>
    </location>
</feature>
<feature type="transmembrane region" description="Helical" evidence="1">
    <location>
        <begin position="132"/>
        <end position="153"/>
    </location>
</feature>
<comment type="caution">
    <text evidence="2">The sequence shown here is derived from an EMBL/GenBank/DDBJ whole genome shotgun (WGS) entry which is preliminary data.</text>
</comment>
<sequence length="798" mass="91092">MKYVRAFGIWVKILLAELANNIISVIVVALLYFMLWHFPQTLDLLVVLNQNDATNLLQLFALEVPLYFALLLILAFFIWNAPKYYYKANYTQVKFKNVIGFVPTKHYDSILLDSKHYSYNCKHHIRRVLPRVLGCLLLFISAFAILNVIELYGIENLAIDWINPFKSLVVVTLLLLLLLEYHIYNFIRNTVRKIPKSDYLIIGVLIALLGFIFVLGAVNSQTEKDLQLLFSSNFALAIIFLVISFNTKELLKVKYKPVFYGGIIVAGLLVVILYIYFNFNPYATKLLNPLSVILICLTALYTLSFILVFAGKKMRFPLFTTVFIIAIVFGEINANRTGFDHYVLEETKTNYTRPPLEKYLYNWLVSREDKIKQAKTEYPVLLISAEGGGSRAGLWSLLVHSYLSEISNNKYYTDHLLSITGASGGNVGNAMFLATAQTAHNTNKNVSYQLDAQDEVNEDSPYRLKYKASKIYAGNYLSTSIVGLLGRDLIQNIIGFLSFDNRGKLLQQEWQKRHRATFNQGEVLHKDILSFYSSAKDSTDFIPPLLFMNSAHTQSGKYNVISPVDFKNSPNFCGYLNFYQALNSKQLKDKDSKRILSLPRKSKRSIQLVEAMRINAAFPYITPTGEIKELGQFGDAGYYDNIGGTVTINIKETFQRVLALKRFEAIRDKICLKSVLIYSELDTALKNVYKPVSQLNTPMHTLLQVRSGHTQEMIDRLGDYRIGLRKTTIDLNRKADNVVKKAVREANNNTDGKITPILPLGRYLSKTAIYSMEQCLEKNYSEYLKELISYEKSKQLDN</sequence>
<gene>
    <name evidence="2" type="ORF">ACFQ1O_02945</name>
</gene>
<evidence type="ECO:0000313" key="2">
    <source>
        <dbReference type="EMBL" id="MFD0962956.1"/>
    </source>
</evidence>
<keyword evidence="3" id="KW-1185">Reference proteome</keyword>
<evidence type="ECO:0000256" key="1">
    <source>
        <dbReference type="SAM" id="Phobius"/>
    </source>
</evidence>
<keyword evidence="1" id="KW-0472">Membrane</keyword>
<evidence type="ECO:0000313" key="3">
    <source>
        <dbReference type="Proteomes" id="UP001596997"/>
    </source>
</evidence>
<reference evidence="3" key="1">
    <citation type="journal article" date="2019" name="Int. J. Syst. Evol. Microbiol.">
        <title>The Global Catalogue of Microorganisms (GCM) 10K type strain sequencing project: providing services to taxonomists for standard genome sequencing and annotation.</title>
        <authorList>
            <consortium name="The Broad Institute Genomics Platform"/>
            <consortium name="The Broad Institute Genome Sequencing Center for Infectious Disease"/>
            <person name="Wu L."/>
            <person name="Ma J."/>
        </authorList>
    </citation>
    <scope>NUCLEOTIDE SEQUENCE [LARGE SCALE GENOMIC DNA]</scope>
    <source>
        <strain evidence="3">CCUG 62114</strain>
    </source>
</reference>
<name>A0ABW3HZE8_9FLAO</name>
<feature type="transmembrane region" description="Helical" evidence="1">
    <location>
        <begin position="316"/>
        <end position="334"/>
    </location>
</feature>